<dbReference type="AlphaFoldDB" id="A0A0W0FAH8"/>
<feature type="binding site" description="axial binding residue" evidence="6">
    <location>
        <position position="532"/>
    </location>
    <ligand>
        <name>heme</name>
        <dbReference type="ChEBI" id="CHEBI:30413"/>
    </ligand>
    <ligandPart>
        <name>Fe</name>
        <dbReference type="ChEBI" id="CHEBI:18248"/>
    </ligandPart>
</feature>
<sequence>MNPPQKCSDPLHCLLCIDHVSVEGTGGAKEFLWLTCGVTAACTVGQQIWMPCLRVITLTLLEKIEKDVTDETPDHWKVQEGSTKPSQAEERTVLGIGFPNTMGPLEACAFSVLGLAILLLARSFHQDPLSCFPGPPLAKWTWLYRAYYDIVVGGGWLSHLQALHETYGPVVRVGRNELHFADPSAYADIYNSPYKLPKDPSLYHHTFNFGLPLNIFSMTNPKDHSATKSLFSSYFSRKGILRLEGVIQERVDKLILQLIKNHKTSPASMNHAFRAVTLDVITRYTLRTSLDTTSFPSFHHPAILAVDARISQLWISKHFPIFKWSVGSLPRWLVVRVSRTARSALEMRAEMEKLVDKAILDSLQISEKEDSDSDPNVFYTLLRNAQVEGLRIAGSDTVGNACTVGARCLVRDERVRTKLVQELEAAWPDKDTPMPLERLEKLPYLTAVIKESLRLSHGVVTPMTRVVSDSGAVIAGRPVPPGTIVSIGNSFVHMNADIFPDPARFYPERWLEDRDHLLDRYLVSFGKGLRACLGINLAWSELYMILGNVFRKLDFQSRSDLWSEMKIMEYFLALYEGDVLDVTVSERE</sequence>
<keyword evidence="4 6" id="KW-0479">Metal-binding</keyword>
<evidence type="ECO:0000256" key="5">
    <source>
        <dbReference type="ARBA" id="ARBA00023004"/>
    </source>
</evidence>
<evidence type="ECO:0000313" key="9">
    <source>
        <dbReference type="Proteomes" id="UP000054988"/>
    </source>
</evidence>
<keyword evidence="7" id="KW-0503">Monooxygenase</keyword>
<comment type="cofactor">
    <cofactor evidence="1 6">
        <name>heme</name>
        <dbReference type="ChEBI" id="CHEBI:30413"/>
    </cofactor>
</comment>
<dbReference type="Gene3D" id="1.10.630.10">
    <property type="entry name" value="Cytochrome P450"/>
    <property type="match status" value="1"/>
</dbReference>
<dbReference type="SUPFAM" id="SSF48264">
    <property type="entry name" value="Cytochrome P450"/>
    <property type="match status" value="1"/>
</dbReference>
<evidence type="ECO:0000313" key="8">
    <source>
        <dbReference type="EMBL" id="KTB33170.1"/>
    </source>
</evidence>
<evidence type="ECO:0000256" key="3">
    <source>
        <dbReference type="ARBA" id="ARBA00010617"/>
    </source>
</evidence>
<dbReference type="PANTHER" id="PTHR24305:SF152">
    <property type="entry name" value="P450, PUTATIVE (EUROFUNG)-RELATED"/>
    <property type="match status" value="1"/>
</dbReference>
<evidence type="ECO:0000256" key="4">
    <source>
        <dbReference type="ARBA" id="ARBA00022723"/>
    </source>
</evidence>
<protein>
    <recommendedName>
        <fullName evidence="10">Benzoate 4-monooxygenase cytochrome p450</fullName>
    </recommendedName>
</protein>
<gene>
    <name evidence="8" type="ORF">WG66_14244</name>
</gene>
<comment type="pathway">
    <text evidence="2">Secondary metabolite biosynthesis.</text>
</comment>
<keyword evidence="6 7" id="KW-0349">Heme</keyword>
<dbReference type="CDD" id="cd11062">
    <property type="entry name" value="CYP58-like"/>
    <property type="match status" value="1"/>
</dbReference>
<dbReference type="PRINTS" id="PR00385">
    <property type="entry name" value="P450"/>
</dbReference>
<dbReference type="PANTHER" id="PTHR24305">
    <property type="entry name" value="CYTOCHROME P450"/>
    <property type="match status" value="1"/>
</dbReference>
<accession>A0A0W0FAH8</accession>
<name>A0A0W0FAH8_MONRR</name>
<dbReference type="PROSITE" id="PS00086">
    <property type="entry name" value="CYTOCHROME_P450"/>
    <property type="match status" value="1"/>
</dbReference>
<dbReference type="EMBL" id="LATX01002189">
    <property type="protein sequence ID" value="KTB33170.1"/>
    <property type="molecule type" value="Genomic_DNA"/>
</dbReference>
<reference evidence="8 9" key="1">
    <citation type="submission" date="2015-12" db="EMBL/GenBank/DDBJ databases">
        <title>Draft genome sequence of Moniliophthora roreri, the causal agent of frosty pod rot of cacao.</title>
        <authorList>
            <person name="Aime M.C."/>
            <person name="Diaz-Valderrama J.R."/>
            <person name="Kijpornyongpan T."/>
            <person name="Phillips-Mora W."/>
        </authorList>
    </citation>
    <scope>NUCLEOTIDE SEQUENCE [LARGE SCALE GENOMIC DNA]</scope>
    <source>
        <strain evidence="8 9">MCA 2952</strain>
    </source>
</reference>
<dbReference type="InterPro" id="IPR036396">
    <property type="entry name" value="Cyt_P450_sf"/>
</dbReference>
<dbReference type="GO" id="GO:0016705">
    <property type="term" value="F:oxidoreductase activity, acting on paired donors, with incorporation or reduction of molecular oxygen"/>
    <property type="evidence" value="ECO:0007669"/>
    <property type="project" value="InterPro"/>
</dbReference>
<organism evidence="8 9">
    <name type="scientific">Moniliophthora roreri</name>
    <name type="common">Frosty pod rot fungus</name>
    <name type="synonym">Monilia roreri</name>
    <dbReference type="NCBI Taxonomy" id="221103"/>
    <lineage>
        <taxon>Eukaryota</taxon>
        <taxon>Fungi</taxon>
        <taxon>Dikarya</taxon>
        <taxon>Basidiomycota</taxon>
        <taxon>Agaricomycotina</taxon>
        <taxon>Agaricomycetes</taxon>
        <taxon>Agaricomycetidae</taxon>
        <taxon>Agaricales</taxon>
        <taxon>Marasmiineae</taxon>
        <taxon>Marasmiaceae</taxon>
        <taxon>Moniliophthora</taxon>
    </lineage>
</organism>
<dbReference type="GO" id="GO:0020037">
    <property type="term" value="F:heme binding"/>
    <property type="evidence" value="ECO:0007669"/>
    <property type="project" value="InterPro"/>
</dbReference>
<evidence type="ECO:0000256" key="7">
    <source>
        <dbReference type="RuleBase" id="RU000461"/>
    </source>
</evidence>
<keyword evidence="5 6" id="KW-0408">Iron</keyword>
<comment type="caution">
    <text evidence="8">The sequence shown here is derived from an EMBL/GenBank/DDBJ whole genome shotgun (WGS) entry which is preliminary data.</text>
</comment>
<dbReference type="Pfam" id="PF00067">
    <property type="entry name" value="p450"/>
    <property type="match status" value="1"/>
</dbReference>
<dbReference type="GO" id="GO:0005506">
    <property type="term" value="F:iron ion binding"/>
    <property type="evidence" value="ECO:0007669"/>
    <property type="project" value="InterPro"/>
</dbReference>
<dbReference type="Proteomes" id="UP000054988">
    <property type="component" value="Unassembled WGS sequence"/>
</dbReference>
<evidence type="ECO:0000256" key="2">
    <source>
        <dbReference type="ARBA" id="ARBA00005179"/>
    </source>
</evidence>
<dbReference type="InterPro" id="IPR050121">
    <property type="entry name" value="Cytochrome_P450_monoxygenase"/>
</dbReference>
<dbReference type="PRINTS" id="PR00465">
    <property type="entry name" value="EP450IV"/>
</dbReference>
<dbReference type="InterPro" id="IPR001128">
    <property type="entry name" value="Cyt_P450"/>
</dbReference>
<dbReference type="GO" id="GO:0004497">
    <property type="term" value="F:monooxygenase activity"/>
    <property type="evidence" value="ECO:0007669"/>
    <property type="project" value="UniProtKB-KW"/>
</dbReference>
<comment type="similarity">
    <text evidence="3 7">Belongs to the cytochrome P450 family.</text>
</comment>
<dbReference type="InterPro" id="IPR002403">
    <property type="entry name" value="Cyt_P450_E_grp-IV"/>
</dbReference>
<evidence type="ECO:0000256" key="1">
    <source>
        <dbReference type="ARBA" id="ARBA00001971"/>
    </source>
</evidence>
<dbReference type="InterPro" id="IPR017972">
    <property type="entry name" value="Cyt_P450_CS"/>
</dbReference>
<keyword evidence="7" id="KW-0560">Oxidoreductase</keyword>
<dbReference type="eggNOG" id="KOG0159">
    <property type="taxonomic scope" value="Eukaryota"/>
</dbReference>
<evidence type="ECO:0000256" key="6">
    <source>
        <dbReference type="PIRSR" id="PIRSR602403-1"/>
    </source>
</evidence>
<proteinExistence type="inferred from homology"/>
<evidence type="ECO:0008006" key="10">
    <source>
        <dbReference type="Google" id="ProtNLM"/>
    </source>
</evidence>